<dbReference type="PATRIC" id="fig|1435349.4.peg.600"/>
<protein>
    <submittedName>
        <fullName evidence="1">Uncharacterized protein</fullName>
    </submittedName>
</protein>
<name>A0A0D7W7J6_9FLAO</name>
<sequence>MMSNLFKSGDIVCAKVNPTKSLKVRIFARKVYYCDVYNHPEEKEEVYFEREIEFYKNEN</sequence>
<proteinExistence type="predicted"/>
<accession>A0A0D7W7J6</accession>
<dbReference type="AlphaFoldDB" id="A0A0D7W7J6"/>
<dbReference type="EMBL" id="JTDW01000010">
    <property type="protein sequence ID" value="KJD34989.1"/>
    <property type="molecule type" value="Genomic_DNA"/>
</dbReference>
<organism evidence="1 2">
    <name type="scientific">Neotamlana sedimentorum</name>
    <dbReference type="NCBI Taxonomy" id="1435349"/>
    <lineage>
        <taxon>Bacteria</taxon>
        <taxon>Pseudomonadati</taxon>
        <taxon>Bacteroidota</taxon>
        <taxon>Flavobacteriia</taxon>
        <taxon>Flavobacteriales</taxon>
        <taxon>Flavobacteriaceae</taxon>
        <taxon>Neotamlana</taxon>
    </lineage>
</organism>
<evidence type="ECO:0000313" key="1">
    <source>
        <dbReference type="EMBL" id="KJD34989.1"/>
    </source>
</evidence>
<comment type="caution">
    <text evidence="1">The sequence shown here is derived from an EMBL/GenBank/DDBJ whole genome shotgun (WGS) entry which is preliminary data.</text>
</comment>
<reference evidence="1 2" key="1">
    <citation type="submission" date="2014-11" db="EMBL/GenBank/DDBJ databases">
        <title>Tamlana sedimentorum sp. nov., isolated from shallow sand sediments of the Sea of Japan.</title>
        <authorList>
            <person name="Romanenko L.A."/>
        </authorList>
    </citation>
    <scope>NUCLEOTIDE SEQUENCE [LARGE SCALE GENOMIC DNA]</scope>
    <source>
        <strain evidence="1 2">JCM 19808</strain>
    </source>
</reference>
<keyword evidence="2" id="KW-1185">Reference proteome</keyword>
<dbReference type="Proteomes" id="UP000032578">
    <property type="component" value="Unassembled WGS sequence"/>
</dbReference>
<evidence type="ECO:0000313" key="2">
    <source>
        <dbReference type="Proteomes" id="UP000032578"/>
    </source>
</evidence>
<gene>
    <name evidence="1" type="ORF">PW52_12905</name>
</gene>